<protein>
    <submittedName>
        <fullName evidence="3">Uncharacterized protein</fullName>
    </submittedName>
</protein>
<evidence type="ECO:0000256" key="1">
    <source>
        <dbReference type="SAM" id="MobiDB-lite"/>
    </source>
</evidence>
<dbReference type="EMBL" id="CP059378">
    <property type="protein sequence ID" value="QLY79417.1"/>
    <property type="molecule type" value="Genomic_DNA"/>
</dbReference>
<feature type="compositionally biased region" description="Basic residues" evidence="1">
    <location>
        <begin position="86"/>
        <end position="97"/>
    </location>
</feature>
<organism evidence="3 4">
    <name type="scientific">Clostridium intestinale</name>
    <dbReference type="NCBI Taxonomy" id="36845"/>
    <lineage>
        <taxon>Bacteria</taxon>
        <taxon>Bacillati</taxon>
        <taxon>Bacillota</taxon>
        <taxon>Clostridia</taxon>
        <taxon>Eubacteriales</taxon>
        <taxon>Clostridiaceae</taxon>
        <taxon>Clostridium</taxon>
    </lineage>
</organism>
<evidence type="ECO:0000313" key="3">
    <source>
        <dbReference type="EMBL" id="QLY79417.1"/>
    </source>
</evidence>
<name>A0A7D6VRX2_9CLOT</name>
<keyword evidence="2" id="KW-0812">Transmembrane</keyword>
<keyword evidence="2" id="KW-1133">Transmembrane helix</keyword>
<evidence type="ECO:0000256" key="2">
    <source>
        <dbReference type="SAM" id="Phobius"/>
    </source>
</evidence>
<sequence length="97" mass="10894">MEKDKKNNNEEKKQSTQLPALFYLSLGVILYFSGKMKNGGTITVESGIGILLLAIGAVKVVLYFIKKKKAPKVEEVKEPVIENKNNKNKKKSKKNNK</sequence>
<evidence type="ECO:0000313" key="4">
    <source>
        <dbReference type="Proteomes" id="UP000512286"/>
    </source>
</evidence>
<dbReference type="AlphaFoldDB" id="A0A7D6VRX2"/>
<reference evidence="3 4" key="1">
    <citation type="submission" date="2020-07" db="EMBL/GenBank/DDBJ databases">
        <title>Electron transfer.</title>
        <authorList>
            <person name="Huang L."/>
            <person name="Liu X."/>
            <person name="Zhou S."/>
        </authorList>
    </citation>
    <scope>NUCLEOTIDE SEQUENCE [LARGE SCALE GENOMIC DNA]</scope>
    <source>
        <strain evidence="3 4">Lx1</strain>
    </source>
</reference>
<feature type="region of interest" description="Disordered" evidence="1">
    <location>
        <begin position="71"/>
        <end position="97"/>
    </location>
</feature>
<dbReference type="RefSeq" id="WP_021800279.1">
    <property type="nucleotide sequence ID" value="NZ_CP059378.1"/>
</dbReference>
<feature type="compositionally biased region" description="Basic and acidic residues" evidence="1">
    <location>
        <begin position="71"/>
        <end position="85"/>
    </location>
</feature>
<dbReference type="KEGG" id="cint:HZF06_20640"/>
<proteinExistence type="predicted"/>
<keyword evidence="2" id="KW-0472">Membrane</keyword>
<accession>A0A7D6VRX2</accession>
<gene>
    <name evidence="3" type="ORF">HZF06_20640</name>
</gene>
<feature type="transmembrane region" description="Helical" evidence="2">
    <location>
        <begin position="48"/>
        <end position="65"/>
    </location>
</feature>
<feature type="transmembrane region" description="Helical" evidence="2">
    <location>
        <begin position="20"/>
        <end position="36"/>
    </location>
</feature>
<dbReference type="Proteomes" id="UP000512286">
    <property type="component" value="Chromosome"/>
</dbReference>